<organism evidence="2 3">
    <name type="scientific">Fictibacillus marinisediminis</name>
    <dbReference type="NCBI Taxonomy" id="2878389"/>
    <lineage>
        <taxon>Bacteria</taxon>
        <taxon>Bacillati</taxon>
        <taxon>Bacillota</taxon>
        <taxon>Bacilli</taxon>
        <taxon>Bacillales</taxon>
        <taxon>Fictibacillaceae</taxon>
        <taxon>Fictibacillus</taxon>
    </lineage>
</organism>
<dbReference type="Pfam" id="PF18730">
    <property type="entry name" value="HEPN_Cthe2314"/>
    <property type="match status" value="1"/>
</dbReference>
<accession>A0A9X1XD44</accession>
<evidence type="ECO:0000313" key="3">
    <source>
        <dbReference type="Proteomes" id="UP001139011"/>
    </source>
</evidence>
<dbReference type="Proteomes" id="UP001139011">
    <property type="component" value="Unassembled WGS sequence"/>
</dbReference>
<feature type="domain" description="Cthe-2314-like HEPN" evidence="1">
    <location>
        <begin position="53"/>
        <end position="240"/>
    </location>
</feature>
<comment type="caution">
    <text evidence="2">The sequence shown here is derived from an EMBL/GenBank/DDBJ whole genome shotgun (WGS) entry which is preliminary data.</text>
</comment>
<protein>
    <recommendedName>
        <fullName evidence="1">Cthe-2314-like HEPN domain-containing protein</fullName>
    </recommendedName>
</protein>
<sequence length="249" mass="29230">MTIYITPFEDIKEVDFEKNEQESPLLNYELPRGLFQQENTLGQFLLNSEMQHWEQTLENRLFSTRSKFAYAMFYYYKGIPDEKWFLSPGLQGQSVQYFPYFTNEHFSNQYNFIFFADGFFLKAFTVFETIGQILFRYYNLEYNEEDYSDQISYNNAVFKLFNVDRPLQKKLSKIKKSDDFQNGVKIRNAITHSHPPYEISSGVKITTSGGSFGIGEYTTSKELKEAMIGILRSIKATLDVLGKHFETKN</sequence>
<evidence type="ECO:0000259" key="1">
    <source>
        <dbReference type="Pfam" id="PF18730"/>
    </source>
</evidence>
<proteinExistence type="predicted"/>
<evidence type="ECO:0000313" key="2">
    <source>
        <dbReference type="EMBL" id="MCK6256830.1"/>
    </source>
</evidence>
<gene>
    <name evidence="2" type="ORF">LCY76_09510</name>
</gene>
<name>A0A9X1XD44_9BACL</name>
<dbReference type="AlphaFoldDB" id="A0A9X1XD44"/>
<dbReference type="RefSeq" id="WP_248252443.1">
    <property type="nucleotide sequence ID" value="NZ_JAIWJX010000002.1"/>
</dbReference>
<reference evidence="2" key="1">
    <citation type="submission" date="2021-09" db="EMBL/GenBank/DDBJ databases">
        <title>Genome analysis of Fictibacillus sp. KIGAM418 isolated from marine sediment.</title>
        <authorList>
            <person name="Seo M.-J."/>
            <person name="Cho E.-S."/>
            <person name="Hwang C.Y."/>
        </authorList>
    </citation>
    <scope>NUCLEOTIDE SEQUENCE</scope>
    <source>
        <strain evidence="2">KIGAM418</strain>
    </source>
</reference>
<dbReference type="InterPro" id="IPR041394">
    <property type="entry name" value="HEPN_Cthe2314"/>
</dbReference>
<keyword evidence="3" id="KW-1185">Reference proteome</keyword>
<dbReference type="EMBL" id="JAIWJX010000002">
    <property type="protein sequence ID" value="MCK6256830.1"/>
    <property type="molecule type" value="Genomic_DNA"/>
</dbReference>